<keyword evidence="7" id="KW-0874">Quinone</keyword>
<comment type="similarity">
    <text evidence="2 7">Belongs to the complex I subunit 3 family.</text>
</comment>
<protein>
    <recommendedName>
        <fullName evidence="7">NADH-quinone oxidoreductase subunit</fullName>
        <ecNumber evidence="7">7.1.1.-</ecNumber>
    </recommendedName>
</protein>
<evidence type="ECO:0000256" key="3">
    <source>
        <dbReference type="ARBA" id="ARBA00022448"/>
    </source>
</evidence>
<comment type="function">
    <text evidence="7">NDH-1 shuttles electrons from NADH, via FMN and iron-sulfur (Fe-S) centers, to quinones in the respiratory chain.</text>
</comment>
<keyword evidence="3" id="KW-0813">Transport</keyword>
<proteinExistence type="inferred from homology"/>
<dbReference type="Proteomes" id="UP000298805">
    <property type="component" value="Chromosome"/>
</dbReference>
<comment type="catalytic activity">
    <reaction evidence="7">
        <text>a quinone + NADH + 5 H(+)(in) = a quinol + NAD(+) + 4 H(+)(out)</text>
        <dbReference type="Rhea" id="RHEA:57888"/>
        <dbReference type="ChEBI" id="CHEBI:15378"/>
        <dbReference type="ChEBI" id="CHEBI:24646"/>
        <dbReference type="ChEBI" id="CHEBI:57540"/>
        <dbReference type="ChEBI" id="CHEBI:57945"/>
        <dbReference type="ChEBI" id="CHEBI:132124"/>
    </reaction>
</comment>
<dbReference type="Pfam" id="PF00507">
    <property type="entry name" value="Oxidored_q4"/>
    <property type="match status" value="1"/>
</dbReference>
<reference evidence="9" key="3">
    <citation type="submission" date="2019-06" db="EMBL/GenBank/DDBJ databases">
        <title>A comparative analysis of the Nautiliaceae.</title>
        <authorList>
            <person name="Grosche A."/>
            <person name="Smedile F."/>
            <person name="Vetriani C."/>
        </authorList>
    </citation>
    <scope>NUCLEOTIDE SEQUENCE</scope>
    <source>
        <strain evidence="9">TB6</strain>
    </source>
</reference>
<feature type="transmembrane region" description="Helical" evidence="8">
    <location>
        <begin position="6"/>
        <end position="28"/>
    </location>
</feature>
<evidence type="ECO:0000256" key="6">
    <source>
        <dbReference type="ARBA" id="ARBA00023136"/>
    </source>
</evidence>
<feature type="transmembrane region" description="Helical" evidence="8">
    <location>
        <begin position="84"/>
        <end position="103"/>
    </location>
</feature>
<evidence type="ECO:0000256" key="5">
    <source>
        <dbReference type="ARBA" id="ARBA00022989"/>
    </source>
</evidence>
<dbReference type="GO" id="GO:0005886">
    <property type="term" value="C:plasma membrane"/>
    <property type="evidence" value="ECO:0007669"/>
    <property type="project" value="UniProtKB-SubCell"/>
</dbReference>
<name>A0AAJ4RBX9_9BACT</name>
<evidence type="ECO:0000256" key="7">
    <source>
        <dbReference type="RuleBase" id="RU003639"/>
    </source>
</evidence>
<comment type="subcellular location">
    <subcellularLocation>
        <location evidence="7">Cell membrane</location>
        <topology evidence="7">Multi-pass membrane protein</topology>
    </subcellularLocation>
    <subcellularLocation>
        <location evidence="1">Membrane</location>
    </subcellularLocation>
</comment>
<evidence type="ECO:0000256" key="1">
    <source>
        <dbReference type="ARBA" id="ARBA00004370"/>
    </source>
</evidence>
<dbReference type="EMBL" id="CP027432">
    <property type="protein sequence ID" value="QCI28872.1"/>
    <property type="molecule type" value="Genomic_DNA"/>
</dbReference>
<keyword evidence="6 8" id="KW-0472">Membrane</keyword>
<dbReference type="AlphaFoldDB" id="A0AAJ4RBX9"/>
<keyword evidence="4 7" id="KW-0812">Transmembrane</keyword>
<dbReference type="GO" id="GO:0008137">
    <property type="term" value="F:NADH dehydrogenase (ubiquinone) activity"/>
    <property type="evidence" value="ECO:0007669"/>
    <property type="project" value="InterPro"/>
</dbReference>
<evidence type="ECO:0000256" key="8">
    <source>
        <dbReference type="SAM" id="Phobius"/>
    </source>
</evidence>
<keyword evidence="7" id="KW-0520">NAD</keyword>
<evidence type="ECO:0000313" key="10">
    <source>
        <dbReference type="EMBL" id="ROR39463.1"/>
    </source>
</evidence>
<accession>A0AAJ4RBX9</accession>
<keyword evidence="5 8" id="KW-1133">Transmembrane helix</keyword>
<evidence type="ECO:0000313" key="11">
    <source>
        <dbReference type="Proteomes" id="UP000272781"/>
    </source>
</evidence>
<dbReference type="Gene3D" id="1.20.58.1610">
    <property type="entry name" value="NADH:ubiquinone/plastoquinone oxidoreductase, chain 3"/>
    <property type="match status" value="1"/>
</dbReference>
<dbReference type="EMBL" id="RJVK01000003">
    <property type="protein sequence ID" value="ROR39463.1"/>
    <property type="molecule type" value="Genomic_DNA"/>
</dbReference>
<dbReference type="GO" id="GO:0048038">
    <property type="term" value="F:quinone binding"/>
    <property type="evidence" value="ECO:0007669"/>
    <property type="project" value="UniProtKB-KW"/>
</dbReference>
<feature type="transmembrane region" description="Helical" evidence="8">
    <location>
        <begin position="54"/>
        <end position="78"/>
    </location>
</feature>
<gene>
    <name evidence="9" type="ORF">C6V80_07795</name>
    <name evidence="10" type="ORF">EDC58_1403</name>
</gene>
<dbReference type="EC" id="7.1.1.-" evidence="7"/>
<reference evidence="10 11" key="2">
    <citation type="submission" date="2018-11" db="EMBL/GenBank/DDBJ databases">
        <title>Genomic Encyclopedia of Type Strains, Phase IV (KMG-IV): sequencing the most valuable type-strain genomes for metagenomic binning, comparative biology and taxonomic classification.</title>
        <authorList>
            <person name="Goeker M."/>
        </authorList>
    </citation>
    <scope>NUCLEOTIDE SEQUENCE [LARGE SCALE GENOMIC DNA]</scope>
    <source>
        <strain evidence="10 11">DSM 27783</strain>
    </source>
</reference>
<evidence type="ECO:0000256" key="2">
    <source>
        <dbReference type="ARBA" id="ARBA00008472"/>
    </source>
</evidence>
<dbReference type="InterPro" id="IPR038430">
    <property type="entry name" value="NDAH_ubi_oxred_su3_sf"/>
</dbReference>
<keyword evidence="12" id="KW-1185">Reference proteome</keyword>
<dbReference type="RefSeq" id="WP_123352794.1">
    <property type="nucleotide sequence ID" value="NZ_CP027432.2"/>
</dbReference>
<organism evidence="10 11">
    <name type="scientific">Caminibacter pacificus</name>
    <dbReference type="NCBI Taxonomy" id="1424653"/>
    <lineage>
        <taxon>Bacteria</taxon>
        <taxon>Pseudomonadati</taxon>
        <taxon>Campylobacterota</taxon>
        <taxon>Epsilonproteobacteria</taxon>
        <taxon>Nautiliales</taxon>
        <taxon>Nautiliaceae</taxon>
        <taxon>Caminibacter</taxon>
    </lineage>
</organism>
<reference evidence="12" key="1">
    <citation type="submission" date="2018-03" db="EMBL/GenBank/DDBJ databases">
        <title>A comparative analysis of the Nautiliaceae.</title>
        <authorList>
            <person name="Grosche A."/>
            <person name="Smedile F."/>
            <person name="Vetriani C."/>
        </authorList>
    </citation>
    <scope>NUCLEOTIDE SEQUENCE [LARGE SCALE GENOMIC DNA]</scope>
    <source>
        <strain evidence="12">TB6</strain>
    </source>
</reference>
<dbReference type="Proteomes" id="UP000272781">
    <property type="component" value="Unassembled WGS sequence"/>
</dbReference>
<evidence type="ECO:0000313" key="12">
    <source>
        <dbReference type="Proteomes" id="UP000298805"/>
    </source>
</evidence>
<dbReference type="InterPro" id="IPR000440">
    <property type="entry name" value="NADH_UbQ/plastoQ_OxRdtase_su3"/>
</dbReference>
<evidence type="ECO:0000256" key="4">
    <source>
        <dbReference type="ARBA" id="ARBA00022692"/>
    </source>
</evidence>
<evidence type="ECO:0000313" key="9">
    <source>
        <dbReference type="EMBL" id="QCI28872.1"/>
    </source>
</evidence>
<sequence length="112" mass="12315">METIIIYGTGILAGVLLLYFLGIAVAPFNPGEIKNDHFECGLPPSSEVPMKANFGYFIFAIAFIVFDMAGLFFSLFVFADNPEALKWAMVFGILLFAAITVSMKEYRNAKSA</sequence>